<reference evidence="7" key="3">
    <citation type="submission" date="2025-08" db="UniProtKB">
        <authorList>
            <consortium name="RefSeq"/>
        </authorList>
    </citation>
    <scope>IDENTIFICATION</scope>
    <source>
        <strain evidence="7">NI907</strain>
    </source>
</reference>
<organism evidence="6 7">
    <name type="scientific">Pyricularia grisea</name>
    <name type="common">Crabgrass-specific blast fungus</name>
    <name type="synonym">Magnaporthe grisea</name>
    <dbReference type="NCBI Taxonomy" id="148305"/>
    <lineage>
        <taxon>Eukaryota</taxon>
        <taxon>Fungi</taxon>
        <taxon>Dikarya</taxon>
        <taxon>Ascomycota</taxon>
        <taxon>Pezizomycotina</taxon>
        <taxon>Sordariomycetes</taxon>
        <taxon>Sordariomycetidae</taxon>
        <taxon>Magnaporthales</taxon>
        <taxon>Pyriculariaceae</taxon>
        <taxon>Pyricularia</taxon>
    </lineage>
</organism>
<dbReference type="SUPFAM" id="SSF144083">
    <property type="entry name" value="Magnesium transport protein CorA, transmembrane region"/>
    <property type="match status" value="1"/>
</dbReference>
<keyword evidence="4 5" id="KW-0472">Membrane</keyword>
<dbReference type="GO" id="GO:0046873">
    <property type="term" value="F:metal ion transmembrane transporter activity"/>
    <property type="evidence" value="ECO:0007669"/>
    <property type="project" value="InterPro"/>
</dbReference>
<dbReference type="GO" id="GO:0016020">
    <property type="term" value="C:membrane"/>
    <property type="evidence" value="ECO:0007669"/>
    <property type="project" value="UniProtKB-SubCell"/>
</dbReference>
<dbReference type="RefSeq" id="XP_030977188.1">
    <property type="nucleotide sequence ID" value="XM_031131974.1"/>
</dbReference>
<evidence type="ECO:0000313" key="6">
    <source>
        <dbReference type="Proteomes" id="UP000515153"/>
    </source>
</evidence>
<name>A0A6P8AQL2_PYRGI</name>
<keyword evidence="2 5" id="KW-0812">Transmembrane</keyword>
<reference evidence="7" key="2">
    <citation type="submission" date="2019-10" db="EMBL/GenBank/DDBJ databases">
        <authorList>
            <consortium name="NCBI Genome Project"/>
        </authorList>
    </citation>
    <scope>NUCLEOTIDE SEQUENCE</scope>
    <source>
        <strain evidence="7">NI907</strain>
    </source>
</reference>
<accession>A0A6P8AQL2</accession>
<dbReference type="Gene3D" id="1.20.58.340">
    <property type="entry name" value="Magnesium transport protein CorA, transmembrane region"/>
    <property type="match status" value="1"/>
</dbReference>
<dbReference type="InterPro" id="IPR045863">
    <property type="entry name" value="CorA_TM1_TM2"/>
</dbReference>
<proteinExistence type="predicted"/>
<feature type="transmembrane region" description="Helical" evidence="5">
    <location>
        <begin position="413"/>
        <end position="431"/>
    </location>
</feature>
<comment type="subcellular location">
    <subcellularLocation>
        <location evidence="1">Membrane</location>
        <topology evidence="1">Multi-pass membrane protein</topology>
    </subcellularLocation>
</comment>
<feature type="transmembrane region" description="Helical" evidence="5">
    <location>
        <begin position="443"/>
        <end position="468"/>
    </location>
</feature>
<keyword evidence="6" id="KW-1185">Reference proteome</keyword>
<evidence type="ECO:0000256" key="5">
    <source>
        <dbReference type="SAM" id="Phobius"/>
    </source>
</evidence>
<dbReference type="Proteomes" id="UP000515153">
    <property type="component" value="Unplaced"/>
</dbReference>
<dbReference type="KEGG" id="pgri:PgNI_12017"/>
<keyword evidence="3 5" id="KW-1133">Transmembrane helix</keyword>
<evidence type="ECO:0000256" key="2">
    <source>
        <dbReference type="ARBA" id="ARBA00022692"/>
    </source>
</evidence>
<evidence type="ECO:0000256" key="1">
    <source>
        <dbReference type="ARBA" id="ARBA00004141"/>
    </source>
</evidence>
<reference evidence="7" key="1">
    <citation type="journal article" date="2019" name="Mol. Biol. Evol.">
        <title>Blast fungal genomes show frequent chromosomal changes, gene gains and losses, and effector gene turnover.</title>
        <authorList>
            <person name="Gomez Luciano L.B."/>
            <person name="Jason Tsai I."/>
            <person name="Chuma I."/>
            <person name="Tosa Y."/>
            <person name="Chen Y.H."/>
            <person name="Li J.Y."/>
            <person name="Li M.Y."/>
            <person name="Jade Lu M.Y."/>
            <person name="Nakayashiki H."/>
            <person name="Li W.H."/>
        </authorList>
    </citation>
    <scope>NUCLEOTIDE SEQUENCE</scope>
    <source>
        <strain evidence="7">NI907</strain>
    </source>
</reference>
<evidence type="ECO:0000313" key="7">
    <source>
        <dbReference type="RefSeq" id="XP_030977188.1"/>
    </source>
</evidence>
<evidence type="ECO:0000256" key="3">
    <source>
        <dbReference type="ARBA" id="ARBA00022989"/>
    </source>
</evidence>
<sequence>MSQALPSYWHFISYRSTQIASVKCLVDYVQKASKSQCQNGSIIALDFDSTSGASTAAKTIKEADLSTFLTNPNRSGGRILVVQDVNHNLINVLGALLDIDPLFFAGHVGTDFPNLEDAPPGPAYSLTPVRIAEAGFLHLHYQQVLTMTDTNFEDGLQRSPYSVVTTGNIPRNIRRLPSLSGKQLCLARGCLSLVVKQLGSAWICLVLIDPPIKSAKSKAGMVTQYKFEPLHASNESFQPPEPFSSFQEARVRPSHPQYTKQSMLERLIHYYTTCPPANDILNLAYFPTRMVMSEWQLYTKLASRFLKHYEYNLQDLSRRLHNDDIVDLQRWRRRCQQSKHKLKIIAEFADYHTPPEQDKHSPWNMILKDIEHVQSELQDFAQSLEQMIPVATSMVQILDARYSVVHAANSTRLAYVALIFVPLSWVASLFSMSEGYGPGGELFWMYFAIAVPLVLVTLMVSTGISWMASGRR</sequence>
<dbReference type="GeneID" id="41966879"/>
<dbReference type="AlphaFoldDB" id="A0A6P8AQL2"/>
<gene>
    <name evidence="7" type="ORF">PgNI_12017</name>
</gene>
<protein>
    <submittedName>
        <fullName evidence="7">Uncharacterized protein</fullName>
    </submittedName>
</protein>
<evidence type="ECO:0000256" key="4">
    <source>
        <dbReference type="ARBA" id="ARBA00023136"/>
    </source>
</evidence>
<dbReference type="InterPro" id="IPR002523">
    <property type="entry name" value="MgTranspt_CorA/ZnTranspt_ZntB"/>
</dbReference>
<dbReference type="Pfam" id="PF01544">
    <property type="entry name" value="CorA"/>
    <property type="match status" value="1"/>
</dbReference>